<reference evidence="8 9" key="1">
    <citation type="submission" date="2016-12" db="EMBL/GenBank/DDBJ databases">
        <title>The genomes of Aspergillus section Nigri reveals drivers in fungal speciation.</title>
        <authorList>
            <consortium name="DOE Joint Genome Institute"/>
            <person name="Vesth T.C."/>
            <person name="Nybo J."/>
            <person name="Theobald S."/>
            <person name="Brandl J."/>
            <person name="Frisvad J.C."/>
            <person name="Nielsen K.F."/>
            <person name="Lyhne E.K."/>
            <person name="Kogle M.E."/>
            <person name="Kuo A."/>
            <person name="Riley R."/>
            <person name="Clum A."/>
            <person name="Nolan M."/>
            <person name="Lipzen A."/>
            <person name="Salamov A."/>
            <person name="Henrissat B."/>
            <person name="Wiebenga A."/>
            <person name="De Vries R.P."/>
            <person name="Grigoriev I.V."/>
            <person name="Mortensen U.H."/>
            <person name="Andersen M.R."/>
            <person name="Baker S.E."/>
        </authorList>
    </citation>
    <scope>NUCLEOTIDE SEQUENCE [LARGE SCALE GENOMIC DNA]</scope>
    <source>
        <strain evidence="8 9">CBS 121591</strain>
    </source>
</reference>
<evidence type="ECO:0000313" key="8">
    <source>
        <dbReference type="EMBL" id="PYH80442.1"/>
    </source>
</evidence>
<dbReference type="OrthoDB" id="103819at2759"/>
<evidence type="ECO:0000259" key="7">
    <source>
        <dbReference type="PROSITE" id="PS50048"/>
    </source>
</evidence>
<dbReference type="SMART" id="SM00066">
    <property type="entry name" value="GAL4"/>
    <property type="match status" value="1"/>
</dbReference>
<dbReference type="Proteomes" id="UP000248340">
    <property type="component" value="Unassembled WGS sequence"/>
</dbReference>
<evidence type="ECO:0000256" key="2">
    <source>
        <dbReference type="ARBA" id="ARBA00023015"/>
    </source>
</evidence>
<evidence type="ECO:0000256" key="1">
    <source>
        <dbReference type="ARBA" id="ARBA00022723"/>
    </source>
</evidence>
<feature type="region of interest" description="Disordered" evidence="6">
    <location>
        <begin position="97"/>
        <end position="141"/>
    </location>
</feature>
<keyword evidence="1" id="KW-0479">Metal-binding</keyword>
<keyword evidence="3" id="KW-0238">DNA-binding</keyword>
<dbReference type="GO" id="GO:0009893">
    <property type="term" value="P:positive regulation of metabolic process"/>
    <property type="evidence" value="ECO:0007669"/>
    <property type="project" value="UniProtKB-ARBA"/>
</dbReference>
<evidence type="ECO:0000256" key="5">
    <source>
        <dbReference type="ARBA" id="ARBA00023242"/>
    </source>
</evidence>
<feature type="region of interest" description="Disordered" evidence="6">
    <location>
        <begin position="629"/>
        <end position="657"/>
    </location>
</feature>
<feature type="compositionally biased region" description="Pro residues" evidence="6">
    <location>
        <begin position="644"/>
        <end position="654"/>
    </location>
</feature>
<dbReference type="RefSeq" id="XP_025490642.1">
    <property type="nucleotide sequence ID" value="XM_025638108.1"/>
</dbReference>
<evidence type="ECO:0000256" key="3">
    <source>
        <dbReference type="ARBA" id="ARBA00023125"/>
    </source>
</evidence>
<keyword evidence="9" id="KW-1185">Reference proteome</keyword>
<name>A0A319DLZ6_9EURO</name>
<dbReference type="AlphaFoldDB" id="A0A319DLZ6"/>
<dbReference type="GeneID" id="37140850"/>
<dbReference type="InterPro" id="IPR007219">
    <property type="entry name" value="XnlR_reg_dom"/>
</dbReference>
<dbReference type="CDD" id="cd12148">
    <property type="entry name" value="fungal_TF_MHR"/>
    <property type="match status" value="1"/>
</dbReference>
<dbReference type="PANTHER" id="PTHR46910:SF5">
    <property type="entry name" value="ZN(II)2CYS6 TRANSCRIPTION FACTOR (EUROFUNG)"/>
    <property type="match status" value="1"/>
</dbReference>
<dbReference type="CDD" id="cd00067">
    <property type="entry name" value="GAL4"/>
    <property type="match status" value="1"/>
</dbReference>
<dbReference type="STRING" id="1448315.A0A319DLZ6"/>
<dbReference type="PANTHER" id="PTHR46910">
    <property type="entry name" value="TRANSCRIPTION FACTOR PDR1"/>
    <property type="match status" value="1"/>
</dbReference>
<sequence>MEDNHTQGGSDAPRDASWMGANTLMIRACDACRNRKIRCNRQDPCSHCEQKSIECTYAEIRAKEKRTRIHFTPFYERKIDHIERQLDGIIGILQDLQVSRPDPQRSGLTRSTSTPSNESHSTPAVSSHAPQADSAGGPLVEGDSSLTAHSAFANDFLHNVLGPDPVQDCSLELRQTLDALAHTVATLKKQTTSSESLGTRLTPTPHLRIQRSELPPIEKAVALIRLAKSQSLAGTGWIYEFLQLNQFSDMCLGVYFSENCPGTDFITVNAGLHSLFWDYAFQLPEAGREEYFGHARLCEANLETALAGLPLHLPATSSTILALTFGAFHFVELSKPSMSWTYASKASELCQTLGYHRTSSMKLDSPETTQYKLFLFWGVYCLDKSLSLRLGRASTIPDGDITVLRPSANHCHAPVMAYFPLWIESARCQGSIYAMLYSPASIAQPDAVRQARVQSLVDDLHALEQATQETHNQWIQAAGQRSGEALIEFFALSDDVLRLSLLTLVHRAAPPTPDSPTRFSSNCIQAAEATLKRHLDCMAVIHKNPPIYFSKYIHWTLLFAPFSPFIVLFCHIIETQNHRYYLPLLQAFVESIHPAPTVSDAAARMYRLFLVLYNVARCYVECRRTTTTSQRKHQHQHQHQPHQPHQPPPPPPDPTATAACAEMDHHLAALGLSAAPSSWGDGGGGGPQLQQSLHPDPVHGLLVDEPMMRMGNEAELEGWFASNRAIMGLLQESSGVEFLEEF</sequence>
<dbReference type="InterPro" id="IPR001138">
    <property type="entry name" value="Zn2Cys6_DnaBD"/>
</dbReference>
<gene>
    <name evidence="8" type="ORF">BO82DRAFT_384489</name>
</gene>
<dbReference type="InterPro" id="IPR036864">
    <property type="entry name" value="Zn2-C6_fun-type_DNA-bd_sf"/>
</dbReference>
<accession>A0A319DLZ6</accession>
<evidence type="ECO:0000256" key="4">
    <source>
        <dbReference type="ARBA" id="ARBA00023163"/>
    </source>
</evidence>
<keyword evidence="5" id="KW-0539">Nucleus</keyword>
<dbReference type="PROSITE" id="PS00463">
    <property type="entry name" value="ZN2_CY6_FUNGAL_1"/>
    <property type="match status" value="1"/>
</dbReference>
<dbReference type="EMBL" id="KZ821710">
    <property type="protein sequence ID" value="PYH80442.1"/>
    <property type="molecule type" value="Genomic_DNA"/>
</dbReference>
<dbReference type="Gene3D" id="4.10.240.10">
    <property type="entry name" value="Zn(2)-C6 fungal-type DNA-binding domain"/>
    <property type="match status" value="1"/>
</dbReference>
<dbReference type="GO" id="GO:0006351">
    <property type="term" value="P:DNA-templated transcription"/>
    <property type="evidence" value="ECO:0007669"/>
    <property type="project" value="InterPro"/>
</dbReference>
<dbReference type="SMART" id="SM00906">
    <property type="entry name" value="Fungal_trans"/>
    <property type="match status" value="1"/>
</dbReference>
<dbReference type="GO" id="GO:0008270">
    <property type="term" value="F:zinc ion binding"/>
    <property type="evidence" value="ECO:0007669"/>
    <property type="project" value="InterPro"/>
</dbReference>
<dbReference type="SUPFAM" id="SSF57701">
    <property type="entry name" value="Zn2/Cys6 DNA-binding domain"/>
    <property type="match status" value="1"/>
</dbReference>
<keyword evidence="2" id="KW-0805">Transcription regulation</keyword>
<feature type="domain" description="Zn(2)-C6 fungal-type" evidence="7">
    <location>
        <begin position="28"/>
        <end position="57"/>
    </location>
</feature>
<feature type="region of interest" description="Disordered" evidence="6">
    <location>
        <begin position="674"/>
        <end position="694"/>
    </location>
</feature>
<dbReference type="InterPro" id="IPR050987">
    <property type="entry name" value="AtrR-like"/>
</dbReference>
<protein>
    <recommendedName>
        <fullName evidence="7">Zn(2)-C6 fungal-type domain-containing protein</fullName>
    </recommendedName>
</protein>
<dbReference type="PROSITE" id="PS50048">
    <property type="entry name" value="ZN2_CY6_FUNGAL_2"/>
    <property type="match status" value="1"/>
</dbReference>
<evidence type="ECO:0000313" key="9">
    <source>
        <dbReference type="Proteomes" id="UP000248340"/>
    </source>
</evidence>
<proteinExistence type="predicted"/>
<evidence type="ECO:0000256" key="6">
    <source>
        <dbReference type="SAM" id="MobiDB-lite"/>
    </source>
</evidence>
<dbReference type="GO" id="GO:0000981">
    <property type="term" value="F:DNA-binding transcription factor activity, RNA polymerase II-specific"/>
    <property type="evidence" value="ECO:0007669"/>
    <property type="project" value="InterPro"/>
</dbReference>
<keyword evidence="4" id="KW-0804">Transcription</keyword>
<dbReference type="Pfam" id="PF04082">
    <property type="entry name" value="Fungal_trans"/>
    <property type="match status" value="1"/>
</dbReference>
<organism evidence="8 9">
    <name type="scientific">Aspergillus uvarum CBS 121591</name>
    <dbReference type="NCBI Taxonomy" id="1448315"/>
    <lineage>
        <taxon>Eukaryota</taxon>
        <taxon>Fungi</taxon>
        <taxon>Dikarya</taxon>
        <taxon>Ascomycota</taxon>
        <taxon>Pezizomycotina</taxon>
        <taxon>Eurotiomycetes</taxon>
        <taxon>Eurotiomycetidae</taxon>
        <taxon>Eurotiales</taxon>
        <taxon>Aspergillaceae</taxon>
        <taxon>Aspergillus</taxon>
        <taxon>Aspergillus subgen. Circumdati</taxon>
    </lineage>
</organism>
<dbReference type="GO" id="GO:0003677">
    <property type="term" value="F:DNA binding"/>
    <property type="evidence" value="ECO:0007669"/>
    <property type="project" value="UniProtKB-KW"/>
</dbReference>
<dbReference type="Pfam" id="PF00172">
    <property type="entry name" value="Zn_clus"/>
    <property type="match status" value="1"/>
</dbReference>
<dbReference type="VEuPathDB" id="FungiDB:BO82DRAFT_384489"/>
<feature type="compositionally biased region" description="Basic residues" evidence="6">
    <location>
        <begin position="630"/>
        <end position="642"/>
    </location>
</feature>
<feature type="compositionally biased region" description="Polar residues" evidence="6">
    <location>
        <begin position="106"/>
        <end position="129"/>
    </location>
</feature>